<keyword evidence="3" id="KW-1185">Reference proteome</keyword>
<organism evidence="2 3">
    <name type="scientific">Eragrostis curvula</name>
    <name type="common">weeping love grass</name>
    <dbReference type="NCBI Taxonomy" id="38414"/>
    <lineage>
        <taxon>Eukaryota</taxon>
        <taxon>Viridiplantae</taxon>
        <taxon>Streptophyta</taxon>
        <taxon>Embryophyta</taxon>
        <taxon>Tracheophyta</taxon>
        <taxon>Spermatophyta</taxon>
        <taxon>Magnoliopsida</taxon>
        <taxon>Liliopsida</taxon>
        <taxon>Poales</taxon>
        <taxon>Poaceae</taxon>
        <taxon>PACMAD clade</taxon>
        <taxon>Chloridoideae</taxon>
        <taxon>Eragrostideae</taxon>
        <taxon>Eragrostidinae</taxon>
        <taxon>Eragrostis</taxon>
    </lineage>
</organism>
<dbReference type="AlphaFoldDB" id="A0A5J9V5Y9"/>
<dbReference type="PANTHER" id="PTHR46238:SF8">
    <property type="entry name" value="ENDONUCLEASE_EXONUCLEASE_PHOSPHATASE DOMAIN-CONTAINING PROTEIN"/>
    <property type="match status" value="1"/>
</dbReference>
<accession>A0A5J9V5Y9</accession>
<reference evidence="2 3" key="1">
    <citation type="journal article" date="2019" name="Sci. Rep.">
        <title>A high-quality genome of Eragrostis curvula grass provides insights into Poaceae evolution and supports new strategies to enhance forage quality.</title>
        <authorList>
            <person name="Carballo J."/>
            <person name="Santos B.A.C.M."/>
            <person name="Zappacosta D."/>
            <person name="Garbus I."/>
            <person name="Selva J.P."/>
            <person name="Gallo C.A."/>
            <person name="Diaz A."/>
            <person name="Albertini E."/>
            <person name="Caccamo M."/>
            <person name="Echenique V."/>
        </authorList>
    </citation>
    <scope>NUCLEOTIDE SEQUENCE [LARGE SCALE GENOMIC DNA]</scope>
    <source>
        <strain evidence="3">cv. Victoria</strain>
        <tissue evidence="2">Leaf</tissue>
    </source>
</reference>
<proteinExistence type="predicted"/>
<dbReference type="OrthoDB" id="771045at2759"/>
<feature type="non-terminal residue" evidence="2">
    <location>
        <position position="1"/>
    </location>
</feature>
<evidence type="ECO:0000313" key="2">
    <source>
        <dbReference type="EMBL" id="TVU30700.1"/>
    </source>
</evidence>
<sequence length="175" mass="20412">MRCEFSATMHEDGDVSFDGQVVAKKDTFRHLGSMLPKDGDIDEDLDIEFQPAGRRFVRRCYTVLNVGLQKKTRPKAECSRDAHTRRDRSRNEGIHDKVRVTPIEEKLVQTSLRWFRHVQRRPSDAQVHSCVTKVNDSRLEKKILGLSLRIGEDIKRHCCLGQTWIGMREIWRRAI</sequence>
<feature type="region of interest" description="Disordered" evidence="1">
    <location>
        <begin position="74"/>
        <end position="95"/>
    </location>
</feature>
<evidence type="ECO:0000313" key="3">
    <source>
        <dbReference type="Proteomes" id="UP000324897"/>
    </source>
</evidence>
<evidence type="ECO:0000256" key="1">
    <source>
        <dbReference type="SAM" id="MobiDB-lite"/>
    </source>
</evidence>
<dbReference type="Gramene" id="TVU30700">
    <property type="protein sequence ID" value="TVU30700"/>
    <property type="gene ID" value="EJB05_22334"/>
</dbReference>
<comment type="caution">
    <text evidence="2">The sequence shown here is derived from an EMBL/GenBank/DDBJ whole genome shotgun (WGS) entry which is preliminary data.</text>
</comment>
<name>A0A5J9V5Y9_9POAL</name>
<gene>
    <name evidence="2" type="ORF">EJB05_22334</name>
</gene>
<dbReference type="PANTHER" id="PTHR46238">
    <property type="entry name" value="REVERSE TRANSCRIPTASE DOMAIN-CONTAINING PROTEIN"/>
    <property type="match status" value="1"/>
</dbReference>
<dbReference type="Proteomes" id="UP000324897">
    <property type="component" value="Chromosome 1"/>
</dbReference>
<protein>
    <submittedName>
        <fullName evidence="2">Uncharacterized protein</fullName>
    </submittedName>
</protein>
<dbReference type="EMBL" id="RWGY01000011">
    <property type="protein sequence ID" value="TVU30700.1"/>
    <property type="molecule type" value="Genomic_DNA"/>
</dbReference>